<dbReference type="AlphaFoldDB" id="A8MBX0"/>
<organism evidence="1 2">
    <name type="scientific">Caldivirga maquilingensis (strain ATCC 700844 / DSM 13496 / JCM 10307 / IC-167)</name>
    <dbReference type="NCBI Taxonomy" id="397948"/>
    <lineage>
        <taxon>Archaea</taxon>
        <taxon>Thermoproteota</taxon>
        <taxon>Thermoprotei</taxon>
        <taxon>Thermoproteales</taxon>
        <taxon>Thermoproteaceae</taxon>
        <taxon>Caldivirga</taxon>
    </lineage>
</organism>
<dbReference type="RefSeq" id="WP_012185533.1">
    <property type="nucleotide sequence ID" value="NC_009954.1"/>
</dbReference>
<evidence type="ECO:0008006" key="3">
    <source>
        <dbReference type="Google" id="ProtNLM"/>
    </source>
</evidence>
<dbReference type="Proteomes" id="UP000001137">
    <property type="component" value="Chromosome"/>
</dbReference>
<accession>A8MBX0</accession>
<name>A8MBX0_CALMQ</name>
<dbReference type="EMBL" id="CP000852">
    <property type="protein sequence ID" value="ABW01313.1"/>
    <property type="molecule type" value="Genomic_DNA"/>
</dbReference>
<dbReference type="SUPFAM" id="SSF49899">
    <property type="entry name" value="Concanavalin A-like lectins/glucanases"/>
    <property type="match status" value="1"/>
</dbReference>
<dbReference type="HOGENOM" id="CLU_825437_0_0_2"/>
<evidence type="ECO:0000313" key="1">
    <source>
        <dbReference type="EMBL" id="ABW01313.1"/>
    </source>
</evidence>
<proteinExistence type="predicted"/>
<protein>
    <recommendedName>
        <fullName evidence="3">GH16 domain-containing protein</fullName>
    </recommendedName>
</protein>
<reference evidence="1 2" key="1">
    <citation type="submission" date="2007-10" db="EMBL/GenBank/DDBJ databases">
        <title>Complete sequence of Caldivirga maquilingensis IC-167.</title>
        <authorList>
            <consortium name="US DOE Joint Genome Institute"/>
            <person name="Copeland A."/>
            <person name="Lucas S."/>
            <person name="Lapidus A."/>
            <person name="Barry K."/>
            <person name="Glavina del Rio T."/>
            <person name="Dalin E."/>
            <person name="Tice H."/>
            <person name="Pitluck S."/>
            <person name="Saunders E."/>
            <person name="Brettin T."/>
            <person name="Bruce D."/>
            <person name="Detter J.C."/>
            <person name="Han C."/>
            <person name="Schmutz J."/>
            <person name="Larimer F."/>
            <person name="Land M."/>
            <person name="Hauser L."/>
            <person name="Kyrpides N."/>
            <person name="Ivanova N."/>
            <person name="Biddle J.F."/>
            <person name="Zhang Z."/>
            <person name="Fitz-Gibbon S.T."/>
            <person name="Lowe T.M."/>
            <person name="Saltikov C."/>
            <person name="House C.H."/>
            <person name="Richardson P."/>
        </authorList>
    </citation>
    <scope>NUCLEOTIDE SEQUENCE [LARGE SCALE GENOMIC DNA]</scope>
    <source>
        <strain evidence="2">ATCC 700844 / DSM 13496 / JCM 10307 / IC-167</strain>
    </source>
</reference>
<dbReference type="InterPro" id="IPR013320">
    <property type="entry name" value="ConA-like_dom_sf"/>
</dbReference>
<evidence type="ECO:0000313" key="2">
    <source>
        <dbReference type="Proteomes" id="UP000001137"/>
    </source>
</evidence>
<dbReference type="OrthoDB" id="30711at2157"/>
<dbReference type="GeneID" id="5710076"/>
<sequence>MVSETLRPSPAIEGGVDSLFYCWRRVPSTRPGLEEEFQACKASEYWRVNYDEIKYTDFSQSDYFKPKGLQTVSMRSRVTFTYGHFTLMTKLPRVEGGPMLWFGFETDDLFAGGAVHYCWFSGKGALTANIGGITKLVSMDLTRFLPQDVSEKYHWFSIVYRRGLALWYIDGKLRALASISNGDVKDGGVVYDKPPYIASWITDAPSPQLAVLLDIDAAPQVEFHWQGLNPWGLRVSNGDAEEPVRIRLYRDGSEETWAGLTVNPGVELLSQPLPGIGEKTLIMNAPGGELTIEYFTEGNWVEARSQALSSGTTVLGINEYTALIRFRYRAREPGSIRAASLTLV</sequence>
<gene>
    <name evidence="1" type="ordered locus">Cmaq_0468</name>
</gene>
<dbReference type="eggNOG" id="arCOG07450">
    <property type="taxonomic scope" value="Archaea"/>
</dbReference>
<keyword evidence="2" id="KW-1185">Reference proteome</keyword>
<dbReference type="KEGG" id="cma:Cmaq_0468"/>